<evidence type="ECO:0000256" key="2">
    <source>
        <dbReference type="SAM" id="SignalP"/>
    </source>
</evidence>
<organism evidence="3 4">
    <name type="scientific">Triparma verrucosa</name>
    <dbReference type="NCBI Taxonomy" id="1606542"/>
    <lineage>
        <taxon>Eukaryota</taxon>
        <taxon>Sar</taxon>
        <taxon>Stramenopiles</taxon>
        <taxon>Ochrophyta</taxon>
        <taxon>Bolidophyceae</taxon>
        <taxon>Parmales</taxon>
        <taxon>Triparmaceae</taxon>
        <taxon>Triparma</taxon>
    </lineage>
</organism>
<dbReference type="AlphaFoldDB" id="A0A9W7FN00"/>
<reference evidence="4" key="1">
    <citation type="journal article" date="2023" name="Commun. Biol.">
        <title>Genome analysis of Parmales, the sister group of diatoms, reveals the evolutionary specialization of diatoms from phago-mixotrophs to photoautotrophs.</title>
        <authorList>
            <person name="Ban H."/>
            <person name="Sato S."/>
            <person name="Yoshikawa S."/>
            <person name="Yamada K."/>
            <person name="Nakamura Y."/>
            <person name="Ichinomiya M."/>
            <person name="Sato N."/>
            <person name="Blanc-Mathieu R."/>
            <person name="Endo H."/>
            <person name="Kuwata A."/>
            <person name="Ogata H."/>
        </authorList>
    </citation>
    <scope>NUCLEOTIDE SEQUENCE [LARGE SCALE GENOMIC DNA]</scope>
    <source>
        <strain evidence="4">NIES 3699</strain>
    </source>
</reference>
<keyword evidence="2" id="KW-0732">Signal</keyword>
<proteinExistence type="predicted"/>
<feature type="chain" id="PRO_5040781209" evidence="2">
    <location>
        <begin position="20"/>
        <end position="300"/>
    </location>
</feature>
<feature type="region of interest" description="Disordered" evidence="1">
    <location>
        <begin position="32"/>
        <end position="56"/>
    </location>
</feature>
<keyword evidence="4" id="KW-1185">Reference proteome</keyword>
<evidence type="ECO:0000256" key="1">
    <source>
        <dbReference type="SAM" id="MobiDB-lite"/>
    </source>
</evidence>
<feature type="signal peptide" evidence="2">
    <location>
        <begin position="1"/>
        <end position="19"/>
    </location>
</feature>
<dbReference type="Proteomes" id="UP001165160">
    <property type="component" value="Unassembled WGS sequence"/>
</dbReference>
<sequence>MMAIRVLFTVIFFAFEAASFQLAPISIISASPSSTSWSLGSGGSGRTPGEDLGEDTANTDRRRFMASTLALGLGLVPFRSSAKSGDPWETRWEQTSPMLEKLRMFEQVSSDVTTYDKELADPNDKTTNQSTKNLIPVLKLIDSLEEISSAAAVAKTDAEIKAVQSSILSVTSNLPTSKKKVLKPSAEDPLNVPGLKLVFNTYGDNIFYSDPSRSNIYLTGGATPTPSQSILYLCRNEIITALQDLYAECRVGGDYVGELGTVLDKNLREYVRTIDKQDVDEARTLMKKLSAVSAAAVDGQ</sequence>
<evidence type="ECO:0000313" key="3">
    <source>
        <dbReference type="EMBL" id="GMI14933.1"/>
    </source>
</evidence>
<comment type="caution">
    <text evidence="3">The sequence shown here is derived from an EMBL/GenBank/DDBJ whole genome shotgun (WGS) entry which is preliminary data.</text>
</comment>
<gene>
    <name evidence="3" type="ORF">TrVE_jg6056</name>
</gene>
<accession>A0A9W7FN00</accession>
<dbReference type="EMBL" id="BRXX01000508">
    <property type="protein sequence ID" value="GMI14933.1"/>
    <property type="molecule type" value="Genomic_DNA"/>
</dbReference>
<name>A0A9W7FN00_9STRA</name>
<evidence type="ECO:0000313" key="4">
    <source>
        <dbReference type="Proteomes" id="UP001165160"/>
    </source>
</evidence>
<protein>
    <submittedName>
        <fullName evidence="3">Uncharacterized protein</fullName>
    </submittedName>
</protein>